<dbReference type="InterPro" id="IPR000477">
    <property type="entry name" value="RT_dom"/>
</dbReference>
<dbReference type="AlphaFoldDB" id="A0A6M0MAM5"/>
<comment type="caution">
    <text evidence="2">The sequence shown here is derived from an EMBL/GenBank/DDBJ whole genome shotgun (WGS) entry which is preliminary data.</text>
</comment>
<dbReference type="PANTHER" id="PTHR34047:SF8">
    <property type="entry name" value="PROTEIN YKFC"/>
    <property type="match status" value="1"/>
</dbReference>
<feature type="non-terminal residue" evidence="2">
    <location>
        <position position="153"/>
    </location>
</feature>
<organism evidence="2 3">
    <name type="scientific">Lactococcus lactis</name>
    <dbReference type="NCBI Taxonomy" id="1358"/>
    <lineage>
        <taxon>Bacteria</taxon>
        <taxon>Bacillati</taxon>
        <taxon>Bacillota</taxon>
        <taxon>Bacilli</taxon>
        <taxon>Lactobacillales</taxon>
        <taxon>Streptococcaceae</taxon>
        <taxon>Lactococcus</taxon>
    </lineage>
</organism>
<accession>A0A6M0MAM5</accession>
<keyword evidence="2" id="KW-0548">Nucleotidyltransferase</keyword>
<dbReference type="InterPro" id="IPR051083">
    <property type="entry name" value="GrpII_Intron_Splice-Mob/Def"/>
</dbReference>
<reference evidence="2 3" key="1">
    <citation type="submission" date="2019-12" db="EMBL/GenBank/DDBJ databases">
        <title>Draft Genome Sequences of L. lactis strains MS22333, MS22334, MS22336, and MS22337, Isolated from Spontaneous Fermented Camel Milk in Ethiopia.</title>
        <authorList>
            <person name="Bragason E."/>
            <person name="Hansen E.B."/>
            <person name="Guya M.E."/>
            <person name="Berhe T."/>
        </authorList>
    </citation>
    <scope>NUCLEOTIDE SEQUENCE [LARGE SCALE GENOMIC DNA]</scope>
    <source>
        <strain evidence="2 3">MS22336</strain>
    </source>
</reference>
<evidence type="ECO:0000313" key="2">
    <source>
        <dbReference type="EMBL" id="NEX56387.1"/>
    </source>
</evidence>
<dbReference type="RefSeq" id="WP_240336593.1">
    <property type="nucleotide sequence ID" value="NZ_WWDJ01000147.1"/>
</dbReference>
<keyword evidence="2" id="KW-0695">RNA-directed DNA polymerase</keyword>
<dbReference type="PANTHER" id="PTHR34047">
    <property type="entry name" value="NUCLEAR INTRON MATURASE 1, MITOCHONDRIAL-RELATED"/>
    <property type="match status" value="1"/>
</dbReference>
<name>A0A6M0MAM5_9LACT</name>
<feature type="non-terminal residue" evidence="2">
    <location>
        <position position="1"/>
    </location>
</feature>
<keyword evidence="2" id="KW-0808">Transferase</keyword>
<dbReference type="Proteomes" id="UP000477402">
    <property type="component" value="Unassembled WGS sequence"/>
</dbReference>
<sequence length="153" mass="17550">LRPDIYYVAYQNLYANKGASTKGILDDTADGFSEEKIKKIIQSLKDGTYYPQPVRRMYIAKTNSKKMRPLGIPTFTDKLIQEAVRIILESIYEPVFEDVSHGFRPQRSCHTALKTIKREFGGARWFVEGDIKGCFDNIDHVTLIGFINLKIKD</sequence>
<dbReference type="InterPro" id="IPR043502">
    <property type="entry name" value="DNA/RNA_pol_sf"/>
</dbReference>
<dbReference type="SUPFAM" id="SSF56672">
    <property type="entry name" value="DNA/RNA polymerases"/>
    <property type="match status" value="1"/>
</dbReference>
<proteinExistence type="predicted"/>
<dbReference type="GO" id="GO:0003964">
    <property type="term" value="F:RNA-directed DNA polymerase activity"/>
    <property type="evidence" value="ECO:0007669"/>
    <property type="project" value="UniProtKB-KW"/>
</dbReference>
<gene>
    <name evidence="2" type="ORF">GTP08_12180</name>
</gene>
<feature type="domain" description="Reverse transcriptase" evidence="1">
    <location>
        <begin position="59"/>
        <end position="144"/>
    </location>
</feature>
<evidence type="ECO:0000313" key="3">
    <source>
        <dbReference type="Proteomes" id="UP000477402"/>
    </source>
</evidence>
<dbReference type="Pfam" id="PF00078">
    <property type="entry name" value="RVT_1"/>
    <property type="match status" value="1"/>
</dbReference>
<evidence type="ECO:0000259" key="1">
    <source>
        <dbReference type="Pfam" id="PF00078"/>
    </source>
</evidence>
<dbReference type="EMBL" id="WWDJ01000147">
    <property type="protein sequence ID" value="NEX56387.1"/>
    <property type="molecule type" value="Genomic_DNA"/>
</dbReference>
<dbReference type="CDD" id="cd01651">
    <property type="entry name" value="RT_G2_intron"/>
    <property type="match status" value="1"/>
</dbReference>
<protein>
    <submittedName>
        <fullName evidence="2">Group II intron reverse transcriptase/maturase</fullName>
    </submittedName>
</protein>